<dbReference type="EMBL" id="LN829119">
    <property type="protein sequence ID" value="CPR19227.1"/>
    <property type="molecule type" value="Genomic_DNA"/>
</dbReference>
<accession>A0A0D6JF42</accession>
<keyword evidence="1" id="KW-1133">Transmembrane helix</keyword>
<reference evidence="3" key="1">
    <citation type="submission" date="2015-02" db="EMBL/GenBank/DDBJ databases">
        <authorList>
            <person name="Chooi Y.-H."/>
        </authorList>
    </citation>
    <scope>NUCLEOTIDE SEQUENCE [LARGE SCALE GENOMIC DNA]</scope>
    <source>
        <strain evidence="3">strain Y</strain>
    </source>
</reference>
<evidence type="ECO:0000256" key="1">
    <source>
        <dbReference type="SAM" id="Phobius"/>
    </source>
</evidence>
<evidence type="ECO:0000313" key="3">
    <source>
        <dbReference type="Proteomes" id="UP000033187"/>
    </source>
</evidence>
<feature type="transmembrane region" description="Helical" evidence="1">
    <location>
        <begin position="151"/>
        <end position="170"/>
    </location>
</feature>
<dbReference type="AlphaFoldDB" id="A0A0D6JF42"/>
<dbReference type="KEGG" id="fiy:BN1229_v1_2067"/>
<evidence type="ECO:0000313" key="2">
    <source>
        <dbReference type="EMBL" id="CPR19227.1"/>
    </source>
</evidence>
<dbReference type="InterPro" id="IPR045708">
    <property type="entry name" value="DUF6064"/>
</dbReference>
<feature type="transmembrane region" description="Helical" evidence="1">
    <location>
        <begin position="119"/>
        <end position="139"/>
    </location>
</feature>
<feature type="transmembrane region" description="Helical" evidence="1">
    <location>
        <begin position="32"/>
        <end position="50"/>
    </location>
</feature>
<dbReference type="KEGG" id="fil:BN1229_v1_2067"/>
<feature type="transmembrane region" description="Helical" evidence="1">
    <location>
        <begin position="59"/>
        <end position="80"/>
    </location>
</feature>
<keyword evidence="1" id="KW-0812">Transmembrane</keyword>
<dbReference type="Pfam" id="PF19540">
    <property type="entry name" value="DUF6064"/>
    <property type="match status" value="1"/>
</dbReference>
<feature type="transmembrane region" description="Helical" evidence="1">
    <location>
        <begin position="202"/>
        <end position="219"/>
    </location>
</feature>
<keyword evidence="3" id="KW-1185">Reference proteome</keyword>
<keyword evidence="1" id="KW-0472">Membrane</keyword>
<name>A0A0D6JF42_9HYPH</name>
<dbReference type="OrthoDB" id="581693at2"/>
<sequence length="226" mass="24461">MADWSSYSLSDFLLFSPQVYERLFVLLNRDMWPWQLAALVGSVAVLALTLRGTLSGSRAAFAILGAAWISVASIFFLGRYETINWLGAYIAPVAGLEGAMLILLSFTDRVGLVDPRKNRLAFSIGLAVLVCGLFLYPLFEAAFGLSFEGAQVFGLTPDPTAVATLGGVALLSGRLRFLAAVIPAAWCIFTALTLWTLERADFFLAPGLLIIALMAIFLPRSTDQSQ</sequence>
<feature type="transmembrane region" description="Helical" evidence="1">
    <location>
        <begin position="86"/>
        <end position="107"/>
    </location>
</feature>
<dbReference type="RefSeq" id="WP_046478123.1">
    <property type="nucleotide sequence ID" value="NZ_LN829118.1"/>
</dbReference>
<protein>
    <recommendedName>
        <fullName evidence="4">MFS transporter permease</fullName>
    </recommendedName>
</protein>
<dbReference type="Proteomes" id="UP000033187">
    <property type="component" value="Chromosome 1"/>
</dbReference>
<organism evidence="2 3">
    <name type="scientific">Candidatus Filomicrobium marinum</name>
    <dbReference type="NCBI Taxonomy" id="1608628"/>
    <lineage>
        <taxon>Bacteria</taxon>
        <taxon>Pseudomonadati</taxon>
        <taxon>Pseudomonadota</taxon>
        <taxon>Alphaproteobacteria</taxon>
        <taxon>Hyphomicrobiales</taxon>
        <taxon>Hyphomicrobiaceae</taxon>
        <taxon>Filomicrobium</taxon>
    </lineage>
</organism>
<proteinExistence type="predicted"/>
<feature type="transmembrane region" description="Helical" evidence="1">
    <location>
        <begin position="177"/>
        <end position="196"/>
    </location>
</feature>
<evidence type="ECO:0008006" key="4">
    <source>
        <dbReference type="Google" id="ProtNLM"/>
    </source>
</evidence>
<gene>
    <name evidence="2" type="ORF">YBN1229_v1_2067</name>
</gene>